<dbReference type="AlphaFoldDB" id="A0A645I0M2"/>
<sequence length="78" mass="7827">MVGSSDGGQCIELVVHAGQAPAQLRHFFAAVQHGKVAGIAIGTEVADSRAEAPHFAPAALGQHAGQALLQAIAHHTAG</sequence>
<gene>
    <name evidence="1" type="ORF">SDC9_192392</name>
</gene>
<proteinExistence type="predicted"/>
<accession>A0A645I0M2</accession>
<name>A0A645I0M2_9ZZZZ</name>
<reference evidence="1" key="1">
    <citation type="submission" date="2019-08" db="EMBL/GenBank/DDBJ databases">
        <authorList>
            <person name="Kucharzyk K."/>
            <person name="Murdoch R.W."/>
            <person name="Higgins S."/>
            <person name="Loffler F."/>
        </authorList>
    </citation>
    <scope>NUCLEOTIDE SEQUENCE</scope>
</reference>
<organism evidence="1">
    <name type="scientific">bioreactor metagenome</name>
    <dbReference type="NCBI Taxonomy" id="1076179"/>
    <lineage>
        <taxon>unclassified sequences</taxon>
        <taxon>metagenomes</taxon>
        <taxon>ecological metagenomes</taxon>
    </lineage>
</organism>
<comment type="caution">
    <text evidence="1">The sequence shown here is derived from an EMBL/GenBank/DDBJ whole genome shotgun (WGS) entry which is preliminary data.</text>
</comment>
<dbReference type="EMBL" id="VSSQ01104248">
    <property type="protein sequence ID" value="MPN44825.1"/>
    <property type="molecule type" value="Genomic_DNA"/>
</dbReference>
<evidence type="ECO:0000313" key="1">
    <source>
        <dbReference type="EMBL" id="MPN44825.1"/>
    </source>
</evidence>
<protein>
    <submittedName>
        <fullName evidence="1">Uncharacterized protein</fullName>
    </submittedName>
</protein>